<reference evidence="1" key="2">
    <citation type="submission" date="2020-09" db="EMBL/GenBank/DDBJ databases">
        <authorList>
            <person name="Sun Q."/>
            <person name="Zhou Y."/>
        </authorList>
    </citation>
    <scope>NUCLEOTIDE SEQUENCE</scope>
    <source>
        <strain evidence="1">CGMCC 1.12777</strain>
    </source>
</reference>
<comment type="caution">
    <text evidence="1">The sequence shown here is derived from an EMBL/GenBank/DDBJ whole genome shotgun (WGS) entry which is preliminary data.</text>
</comment>
<name>A0A8J2ZTT2_9BACL</name>
<dbReference type="EMBL" id="BMFV01000002">
    <property type="protein sequence ID" value="GGH75979.1"/>
    <property type="molecule type" value="Genomic_DNA"/>
</dbReference>
<sequence>MIAGIKFSGDFLFKQYDFSINLIIYAARVEQVERRFLFFTCSLRKEDELVGISRHKKKV</sequence>
<gene>
    <name evidence="1" type="ORF">GCM10007096_05750</name>
</gene>
<dbReference type="AlphaFoldDB" id="A0A8J2ZTT2"/>
<protein>
    <submittedName>
        <fullName evidence="1">Uncharacterized protein</fullName>
    </submittedName>
</protein>
<evidence type="ECO:0000313" key="1">
    <source>
        <dbReference type="EMBL" id="GGH75979.1"/>
    </source>
</evidence>
<proteinExistence type="predicted"/>
<accession>A0A8J2ZTT2</accession>
<dbReference type="Proteomes" id="UP000656813">
    <property type="component" value="Unassembled WGS sequence"/>
</dbReference>
<organism evidence="1 2">
    <name type="scientific">Pullulanibacillus pueri</name>
    <dbReference type="NCBI Taxonomy" id="1437324"/>
    <lineage>
        <taxon>Bacteria</taxon>
        <taxon>Bacillati</taxon>
        <taxon>Bacillota</taxon>
        <taxon>Bacilli</taxon>
        <taxon>Bacillales</taxon>
        <taxon>Sporolactobacillaceae</taxon>
        <taxon>Pullulanibacillus</taxon>
    </lineage>
</organism>
<keyword evidence="2" id="KW-1185">Reference proteome</keyword>
<reference evidence="1" key="1">
    <citation type="journal article" date="2014" name="Int. J. Syst. Evol. Microbiol.">
        <title>Complete genome sequence of Corynebacterium casei LMG S-19264T (=DSM 44701T), isolated from a smear-ripened cheese.</title>
        <authorList>
            <consortium name="US DOE Joint Genome Institute (JGI-PGF)"/>
            <person name="Walter F."/>
            <person name="Albersmeier A."/>
            <person name="Kalinowski J."/>
            <person name="Ruckert C."/>
        </authorList>
    </citation>
    <scope>NUCLEOTIDE SEQUENCE</scope>
    <source>
        <strain evidence="1">CGMCC 1.12777</strain>
    </source>
</reference>
<evidence type="ECO:0000313" key="2">
    <source>
        <dbReference type="Proteomes" id="UP000656813"/>
    </source>
</evidence>